<dbReference type="PANTHER" id="PTHR43790:SF3">
    <property type="entry name" value="D-ALLOSE IMPORT ATP-BINDING PROTEIN ALSA-RELATED"/>
    <property type="match status" value="1"/>
</dbReference>
<keyword evidence="6" id="KW-0472">Membrane</keyword>
<dbReference type="InterPro" id="IPR027417">
    <property type="entry name" value="P-loop_NTPase"/>
</dbReference>
<organism evidence="7">
    <name type="scientific">human gut metagenome</name>
    <dbReference type="NCBI Taxonomy" id="408170"/>
    <lineage>
        <taxon>unclassified sequences</taxon>
        <taxon>metagenomes</taxon>
        <taxon>organismal metagenomes</taxon>
    </lineage>
</organism>
<sequence length="93" mass="9974">NCKKPEDAIKAGIAFITENRKSEGLILDFSIGSNITLPNLGEICPSHVLDKGKLNSFADELSKKLGVKTQSIHEPASSLSGGNQQKVVIAKWV</sequence>
<reference evidence="7" key="1">
    <citation type="submission" date="2013-12" db="EMBL/GenBank/DDBJ databases">
        <title>A Varibaculum cambriense genome reconstructed from a premature infant gut community with otherwise low bacterial novelty that shifts toward anaerobic metabolism during the third week of life.</title>
        <authorList>
            <person name="Brown C.T."/>
            <person name="Sharon I."/>
            <person name="Thomas B.C."/>
            <person name="Castelle C.J."/>
            <person name="Morowitz M.J."/>
            <person name="Banfield J.F."/>
        </authorList>
    </citation>
    <scope>NUCLEOTIDE SEQUENCE</scope>
</reference>
<keyword evidence="2" id="KW-1003">Cell membrane</keyword>
<evidence type="ECO:0000256" key="1">
    <source>
        <dbReference type="ARBA" id="ARBA00022448"/>
    </source>
</evidence>
<name>W1YLG3_9ZZZZ</name>
<dbReference type="EMBL" id="AZMM01002723">
    <property type="protein sequence ID" value="ETJ43282.1"/>
    <property type="molecule type" value="Genomic_DNA"/>
</dbReference>
<evidence type="ECO:0000256" key="3">
    <source>
        <dbReference type="ARBA" id="ARBA00022741"/>
    </source>
</evidence>
<dbReference type="SUPFAM" id="SSF52540">
    <property type="entry name" value="P-loop containing nucleoside triphosphate hydrolases"/>
    <property type="match status" value="1"/>
</dbReference>
<evidence type="ECO:0000256" key="2">
    <source>
        <dbReference type="ARBA" id="ARBA00022475"/>
    </source>
</evidence>
<feature type="non-terminal residue" evidence="7">
    <location>
        <position position="93"/>
    </location>
</feature>
<evidence type="ECO:0000256" key="4">
    <source>
        <dbReference type="ARBA" id="ARBA00022840"/>
    </source>
</evidence>
<comment type="caution">
    <text evidence="7">The sequence shown here is derived from an EMBL/GenBank/DDBJ whole genome shotgun (WGS) entry which is preliminary data.</text>
</comment>
<accession>W1YLG3</accession>
<dbReference type="InterPro" id="IPR050107">
    <property type="entry name" value="ABC_carbohydrate_import_ATPase"/>
</dbReference>
<evidence type="ECO:0000256" key="6">
    <source>
        <dbReference type="ARBA" id="ARBA00023136"/>
    </source>
</evidence>
<dbReference type="AlphaFoldDB" id="W1YLG3"/>
<proteinExistence type="predicted"/>
<keyword evidence="1" id="KW-0813">Transport</keyword>
<gene>
    <name evidence="7" type="ORF">Q604_UNBC02723G0001</name>
</gene>
<keyword evidence="4" id="KW-0067">ATP-binding</keyword>
<feature type="non-terminal residue" evidence="7">
    <location>
        <position position="1"/>
    </location>
</feature>
<keyword evidence="3" id="KW-0547">Nucleotide-binding</keyword>
<keyword evidence="5" id="KW-1278">Translocase</keyword>
<protein>
    <submittedName>
        <fullName evidence="7">ABC transporter related protein</fullName>
    </submittedName>
</protein>
<dbReference type="PANTHER" id="PTHR43790">
    <property type="entry name" value="CARBOHYDRATE TRANSPORT ATP-BINDING PROTEIN MG119-RELATED"/>
    <property type="match status" value="1"/>
</dbReference>
<dbReference type="GO" id="GO:0005524">
    <property type="term" value="F:ATP binding"/>
    <property type="evidence" value="ECO:0007669"/>
    <property type="project" value="UniProtKB-KW"/>
</dbReference>
<evidence type="ECO:0000313" key="7">
    <source>
        <dbReference type="EMBL" id="ETJ43282.1"/>
    </source>
</evidence>
<dbReference type="Gene3D" id="3.40.50.300">
    <property type="entry name" value="P-loop containing nucleotide triphosphate hydrolases"/>
    <property type="match status" value="1"/>
</dbReference>
<evidence type="ECO:0000256" key="5">
    <source>
        <dbReference type="ARBA" id="ARBA00022967"/>
    </source>
</evidence>